<feature type="domain" description="Gamma-butyrobetaine hydroxylase-like N-terminal" evidence="3">
    <location>
        <begin position="11"/>
        <end position="93"/>
    </location>
</feature>
<evidence type="ECO:0000256" key="2">
    <source>
        <dbReference type="ARBA" id="ARBA00023004"/>
    </source>
</evidence>
<dbReference type="Gene3D" id="3.30.2020.30">
    <property type="match status" value="1"/>
</dbReference>
<dbReference type="GO" id="GO:0046872">
    <property type="term" value="F:metal ion binding"/>
    <property type="evidence" value="ECO:0007669"/>
    <property type="project" value="UniProtKB-KW"/>
</dbReference>
<dbReference type="InterPro" id="IPR038492">
    <property type="entry name" value="GBBH-like_N_sf"/>
</dbReference>
<evidence type="ECO:0000256" key="1">
    <source>
        <dbReference type="ARBA" id="ARBA00022723"/>
    </source>
</evidence>
<dbReference type="EMBL" id="VBAJ01000029">
    <property type="protein sequence ID" value="TMJ09977.1"/>
    <property type="molecule type" value="Genomic_DNA"/>
</dbReference>
<sequence length="114" mass="13039">MPTPVELGSVTDKTLSIKWSDGHQSTYTWMSLRLHCPCARCRGEFGYHPQPPTTKDIPATIRAMSMSRVGAYALRFVWSDGHDTGIYPFNMLRNDLCECDEHRSERERGNPHAR</sequence>
<dbReference type="Proteomes" id="UP000318661">
    <property type="component" value="Unassembled WGS sequence"/>
</dbReference>
<evidence type="ECO:0000313" key="4">
    <source>
        <dbReference type="EMBL" id="TMJ09977.1"/>
    </source>
</evidence>
<dbReference type="InterPro" id="IPR010376">
    <property type="entry name" value="GBBH-like_N"/>
</dbReference>
<protein>
    <submittedName>
        <fullName evidence="4">DUF971 domain-containing protein</fullName>
    </submittedName>
</protein>
<dbReference type="AlphaFoldDB" id="A0A537LQQ0"/>
<organism evidence="4 5">
    <name type="scientific">Candidatus Segetimicrobium genomatis</name>
    <dbReference type="NCBI Taxonomy" id="2569760"/>
    <lineage>
        <taxon>Bacteria</taxon>
        <taxon>Bacillati</taxon>
        <taxon>Candidatus Sysuimicrobiota</taxon>
        <taxon>Candidatus Sysuimicrobiia</taxon>
        <taxon>Candidatus Sysuimicrobiales</taxon>
        <taxon>Candidatus Segetimicrobiaceae</taxon>
        <taxon>Candidatus Segetimicrobium</taxon>
    </lineage>
</organism>
<dbReference type="Pfam" id="PF06155">
    <property type="entry name" value="GBBH-like_N"/>
    <property type="match status" value="1"/>
</dbReference>
<keyword evidence="1" id="KW-0479">Metal-binding</keyword>
<comment type="caution">
    <text evidence="4">The sequence shown here is derived from an EMBL/GenBank/DDBJ whole genome shotgun (WGS) entry which is preliminary data.</text>
</comment>
<name>A0A537LQQ0_9BACT</name>
<proteinExistence type="predicted"/>
<evidence type="ECO:0000313" key="5">
    <source>
        <dbReference type="Proteomes" id="UP000318661"/>
    </source>
</evidence>
<evidence type="ECO:0000259" key="3">
    <source>
        <dbReference type="Pfam" id="PF06155"/>
    </source>
</evidence>
<keyword evidence="2" id="KW-0408">Iron</keyword>
<dbReference type="PANTHER" id="PTHR35303">
    <property type="entry name" value="OS02G0197800 PROTEIN"/>
    <property type="match status" value="1"/>
</dbReference>
<accession>A0A537LQQ0</accession>
<reference evidence="4 5" key="1">
    <citation type="journal article" date="2019" name="Nat. Microbiol.">
        <title>Mediterranean grassland soil C-N compound turnover is dependent on rainfall and depth, and is mediated by genomically divergent microorganisms.</title>
        <authorList>
            <person name="Diamond S."/>
            <person name="Andeer P.F."/>
            <person name="Li Z."/>
            <person name="Crits-Christoph A."/>
            <person name="Burstein D."/>
            <person name="Anantharaman K."/>
            <person name="Lane K.R."/>
            <person name="Thomas B.C."/>
            <person name="Pan C."/>
            <person name="Northen T.R."/>
            <person name="Banfield J.F."/>
        </authorList>
    </citation>
    <scope>NUCLEOTIDE SEQUENCE [LARGE SCALE GENOMIC DNA]</scope>
    <source>
        <strain evidence="4">NP_2</strain>
    </source>
</reference>
<gene>
    <name evidence="4" type="ORF">E6G99_01825</name>
</gene>